<evidence type="ECO:0000256" key="2">
    <source>
        <dbReference type="ARBA" id="ARBA00023136"/>
    </source>
</evidence>
<dbReference type="Pfam" id="PF13620">
    <property type="entry name" value="CarboxypepD_reg"/>
    <property type="match status" value="1"/>
</dbReference>
<gene>
    <name evidence="6" type="ORF">MuYL_2233</name>
</gene>
<keyword evidence="3" id="KW-0998">Cell outer membrane</keyword>
<dbReference type="RefSeq" id="WP_094570514.1">
    <property type="nucleotide sequence ID" value="NZ_CP022743.1"/>
</dbReference>
<dbReference type="GO" id="GO:0009279">
    <property type="term" value="C:cell outer membrane"/>
    <property type="evidence" value="ECO:0007669"/>
    <property type="project" value="UniProtKB-SubCell"/>
</dbReference>
<feature type="chain" id="PRO_5012668695" description="Outer membrane protein beta-barrel domain-containing protein" evidence="4">
    <location>
        <begin position="23"/>
        <end position="811"/>
    </location>
</feature>
<dbReference type="SUPFAM" id="SSF56935">
    <property type="entry name" value="Porins"/>
    <property type="match status" value="1"/>
</dbReference>
<dbReference type="Gene3D" id="2.40.170.20">
    <property type="entry name" value="TonB-dependent receptor, beta-barrel domain"/>
    <property type="match status" value="1"/>
</dbReference>
<dbReference type="EMBL" id="CP022743">
    <property type="protein sequence ID" value="ASU34123.1"/>
    <property type="molecule type" value="Genomic_DNA"/>
</dbReference>
<sequence>MKLNLTAFLAAWLTIASTLAFAQPLYRITGKISDTNGKPLDGATVYLKTAADSALVKTALADAGGLFSLDVDKKGDYRISVTMIGFKPYKSDPFQLNNTKAVPAITLIQSGNVLKEVIVSSQKPLIERKIDRTVVNVDALISNSGSTALDVLEKSPGVLVDNNGAVSLKGKGVKIFIDDKPTYLEGTELESYLRSLSSSTIDQVELMSNPPAKYDAAGNGGIINIRTKRSKMKGFNGGLNLSYAQGIYGKTNNSFNFNYRNNKLNITGNLGYITGNGFNDLDINRHFLNSDGSIQSNFLQNSFIRRTSRSYSAKFGIDYYASDKTTFGIGFNGLIHPADQNTIATSKLMDAQNILDSTIIANNKEHYNFRNGDINLNYRHLFDKNGKELTADFDYIKYSNSSNQSFDNKTYLPDNNLINSDLLTGSLPSHINIFAGKADYTHPLSGGVKLAAGLKSSYTKTDNIADYFYTAAGVTTPDYGKTNHFIYQEQINAAYLNANRDFKRFSMQAGLRFENTISNGHQLGNIQKPDSVFKRDYNGLFPTLYIQYKLDTAGKQSLSLNYGRRIDRPYYEDLNPFLSPIDKFTYYTGNPFLKPSYTNNIELSYTWKNITAGLSYGKTKDNVDETIEIINGIYYSRPGNIGSTVNKTLTVDASFEPAKWFNFHLFAYVQNIHTVSSFYTGTLNTQGTFFFIRPITEFKLGNDWTAQLDGGYQSKITSSQFVVGHRGKVNTALSKKLSPATTLKFIVNDIFHTFVNSGDINNLANTLANYRNISDTRTAVVSLSYRFGKTISDQHKHNENAAESEQNRVKN</sequence>
<dbReference type="KEGG" id="muc:MuYL_2233"/>
<keyword evidence="4" id="KW-0732">Signal</keyword>
<evidence type="ECO:0000256" key="4">
    <source>
        <dbReference type="SAM" id="SignalP"/>
    </source>
</evidence>
<dbReference type="Pfam" id="PF14905">
    <property type="entry name" value="OMP_b-brl_3"/>
    <property type="match status" value="1"/>
</dbReference>
<evidence type="ECO:0000256" key="1">
    <source>
        <dbReference type="ARBA" id="ARBA00004442"/>
    </source>
</evidence>
<dbReference type="InterPro" id="IPR041700">
    <property type="entry name" value="OMP_b-brl_3"/>
</dbReference>
<dbReference type="InterPro" id="IPR037066">
    <property type="entry name" value="Plug_dom_sf"/>
</dbReference>
<name>A0A223NW71_9SPHI</name>
<organism evidence="6 7">
    <name type="scientific">Mucilaginibacter xinganensis</name>
    <dbReference type="NCBI Taxonomy" id="1234841"/>
    <lineage>
        <taxon>Bacteria</taxon>
        <taxon>Pseudomonadati</taxon>
        <taxon>Bacteroidota</taxon>
        <taxon>Sphingobacteriia</taxon>
        <taxon>Sphingobacteriales</taxon>
        <taxon>Sphingobacteriaceae</taxon>
        <taxon>Mucilaginibacter</taxon>
    </lineage>
</organism>
<dbReference type="Gene3D" id="2.60.40.1120">
    <property type="entry name" value="Carboxypeptidase-like, regulatory domain"/>
    <property type="match status" value="1"/>
</dbReference>
<dbReference type="OrthoDB" id="606851at2"/>
<keyword evidence="2" id="KW-0472">Membrane</keyword>
<dbReference type="PANTHER" id="PTHR40980">
    <property type="entry name" value="PLUG DOMAIN-CONTAINING PROTEIN"/>
    <property type="match status" value="1"/>
</dbReference>
<dbReference type="InterPro" id="IPR008969">
    <property type="entry name" value="CarboxyPept-like_regulatory"/>
</dbReference>
<evidence type="ECO:0000313" key="6">
    <source>
        <dbReference type="EMBL" id="ASU34123.1"/>
    </source>
</evidence>
<accession>A0A223NW71</accession>
<dbReference type="SUPFAM" id="SSF49464">
    <property type="entry name" value="Carboxypeptidase regulatory domain-like"/>
    <property type="match status" value="1"/>
</dbReference>
<dbReference type="Gene3D" id="2.170.130.10">
    <property type="entry name" value="TonB-dependent receptor, plug domain"/>
    <property type="match status" value="1"/>
</dbReference>
<reference evidence="6 7" key="1">
    <citation type="submission" date="2017-08" db="EMBL/GenBank/DDBJ databases">
        <title>Complete genome sequence of Mucilaginibacter sp. strain BJC16-A31.</title>
        <authorList>
            <consortium name="Henan University of Science and Technology"/>
            <person name="You X."/>
        </authorList>
    </citation>
    <scope>NUCLEOTIDE SEQUENCE [LARGE SCALE GENOMIC DNA]</scope>
    <source>
        <strain evidence="6 7">BJC16-A31</strain>
    </source>
</reference>
<dbReference type="PANTHER" id="PTHR40980:SF4">
    <property type="entry name" value="TONB-DEPENDENT RECEPTOR-LIKE BETA-BARREL DOMAIN-CONTAINING PROTEIN"/>
    <property type="match status" value="1"/>
</dbReference>
<feature type="signal peptide" evidence="4">
    <location>
        <begin position="1"/>
        <end position="22"/>
    </location>
</feature>
<protein>
    <recommendedName>
        <fullName evidence="5">Outer membrane protein beta-barrel domain-containing protein</fullName>
    </recommendedName>
</protein>
<feature type="domain" description="Outer membrane protein beta-barrel" evidence="5">
    <location>
        <begin position="380"/>
        <end position="785"/>
    </location>
</feature>
<proteinExistence type="predicted"/>
<dbReference type="Proteomes" id="UP000215002">
    <property type="component" value="Chromosome"/>
</dbReference>
<keyword evidence="7" id="KW-1185">Reference proteome</keyword>
<evidence type="ECO:0000259" key="5">
    <source>
        <dbReference type="Pfam" id="PF14905"/>
    </source>
</evidence>
<dbReference type="InterPro" id="IPR036942">
    <property type="entry name" value="Beta-barrel_TonB_sf"/>
</dbReference>
<dbReference type="AlphaFoldDB" id="A0A223NW71"/>
<evidence type="ECO:0000313" key="7">
    <source>
        <dbReference type="Proteomes" id="UP000215002"/>
    </source>
</evidence>
<evidence type="ECO:0000256" key="3">
    <source>
        <dbReference type="ARBA" id="ARBA00023237"/>
    </source>
</evidence>
<comment type="subcellular location">
    <subcellularLocation>
        <location evidence="1">Cell outer membrane</location>
    </subcellularLocation>
</comment>